<dbReference type="InterPro" id="IPR009936">
    <property type="entry name" value="DUF1468"/>
</dbReference>
<keyword evidence="1" id="KW-0812">Transmembrane</keyword>
<evidence type="ECO:0000256" key="1">
    <source>
        <dbReference type="SAM" id="Phobius"/>
    </source>
</evidence>
<gene>
    <name evidence="3" type="ORF">BJ968_004361</name>
</gene>
<dbReference type="RefSeq" id="WP_179755479.1">
    <property type="nucleotide sequence ID" value="NZ_BAAAGN010000015.1"/>
</dbReference>
<proteinExistence type="predicted"/>
<sequence>MSAAVAPGATDLAPRRRDLSQLGVCALLLGLSALVVTDTATLSQGLVDEGVVGPRPVPYVVAAGLALTAVVLAVDVLRGGRGEAEGGEDVDVSARTDWARLGTLGLVFAANVLLVERLGWVVSAALFFGATAKVLGGRSLLRAIAVGAVLSSLTFYFFWVVLGIQLPPGILDGIL</sequence>
<evidence type="ECO:0000313" key="4">
    <source>
        <dbReference type="Proteomes" id="UP000521922"/>
    </source>
</evidence>
<accession>A0A7Y9DQ91</accession>
<feature type="transmembrane region" description="Helical" evidence="1">
    <location>
        <begin position="19"/>
        <end position="37"/>
    </location>
</feature>
<dbReference type="EMBL" id="JACCBB010000001">
    <property type="protein sequence ID" value="NYD24821.1"/>
    <property type="molecule type" value="Genomic_DNA"/>
</dbReference>
<keyword evidence="4" id="KW-1185">Reference proteome</keyword>
<feature type="transmembrane region" description="Helical" evidence="1">
    <location>
        <begin position="57"/>
        <end position="77"/>
    </location>
</feature>
<reference evidence="3 4" key="1">
    <citation type="submission" date="2020-07" db="EMBL/GenBank/DDBJ databases">
        <title>Sequencing the genomes of 1000 actinobacteria strains.</title>
        <authorList>
            <person name="Klenk H.-P."/>
        </authorList>
    </citation>
    <scope>NUCLEOTIDE SEQUENCE [LARGE SCALE GENOMIC DNA]</scope>
    <source>
        <strain evidence="3 4">DSM 7487</strain>
    </source>
</reference>
<name>A0A7Y9DQ91_9ACTN</name>
<dbReference type="Proteomes" id="UP000521922">
    <property type="component" value="Unassembled WGS sequence"/>
</dbReference>
<feature type="transmembrane region" description="Helical" evidence="1">
    <location>
        <begin position="143"/>
        <end position="166"/>
    </location>
</feature>
<comment type="caution">
    <text evidence="3">The sequence shown here is derived from an EMBL/GenBank/DDBJ whole genome shotgun (WGS) entry which is preliminary data.</text>
</comment>
<keyword evidence="1" id="KW-1133">Transmembrane helix</keyword>
<protein>
    <submittedName>
        <fullName evidence="3">Putative tricarboxylic transport membrane protein</fullName>
    </submittedName>
</protein>
<evidence type="ECO:0000259" key="2">
    <source>
        <dbReference type="Pfam" id="PF07331"/>
    </source>
</evidence>
<dbReference type="Pfam" id="PF07331">
    <property type="entry name" value="TctB"/>
    <property type="match status" value="1"/>
</dbReference>
<dbReference type="AlphaFoldDB" id="A0A7Y9DQ91"/>
<feature type="domain" description="DUF1468" evidence="2">
    <location>
        <begin position="24"/>
        <end position="167"/>
    </location>
</feature>
<organism evidence="3 4">
    <name type="scientific">Kineococcus aurantiacus</name>
    <dbReference type="NCBI Taxonomy" id="37633"/>
    <lineage>
        <taxon>Bacteria</taxon>
        <taxon>Bacillati</taxon>
        <taxon>Actinomycetota</taxon>
        <taxon>Actinomycetes</taxon>
        <taxon>Kineosporiales</taxon>
        <taxon>Kineosporiaceae</taxon>
        <taxon>Kineococcus</taxon>
    </lineage>
</organism>
<evidence type="ECO:0000313" key="3">
    <source>
        <dbReference type="EMBL" id="NYD24821.1"/>
    </source>
</evidence>
<keyword evidence="1" id="KW-0472">Membrane</keyword>